<organism evidence="7 8">
    <name type="scientific">Actinomadura craniellae</name>
    <dbReference type="NCBI Taxonomy" id="2231787"/>
    <lineage>
        <taxon>Bacteria</taxon>
        <taxon>Bacillati</taxon>
        <taxon>Actinomycetota</taxon>
        <taxon>Actinomycetes</taxon>
        <taxon>Streptosporangiales</taxon>
        <taxon>Thermomonosporaceae</taxon>
        <taxon>Actinomadura</taxon>
    </lineage>
</organism>
<evidence type="ECO:0000256" key="4">
    <source>
        <dbReference type="PROSITE-ProRule" id="PRU00335"/>
    </source>
</evidence>
<reference evidence="7 8" key="1">
    <citation type="submission" date="2018-06" db="EMBL/GenBank/DDBJ databases">
        <title>Actinomadura craniellae sp. nov. isolated from marine sponge Craniella sp.</title>
        <authorList>
            <person name="Li L."/>
            <person name="Xu Q.H."/>
            <person name="Lin H.W."/>
            <person name="Lu Y.H."/>
        </authorList>
    </citation>
    <scope>NUCLEOTIDE SEQUENCE [LARGE SCALE GENOMIC DNA]</scope>
    <source>
        <strain evidence="7 8">LHW63021</strain>
    </source>
</reference>
<feature type="DNA-binding region" description="H-T-H motif" evidence="4">
    <location>
        <begin position="57"/>
        <end position="76"/>
    </location>
</feature>
<feature type="domain" description="HTH tetR-type" evidence="6">
    <location>
        <begin position="34"/>
        <end position="94"/>
    </location>
</feature>
<proteinExistence type="predicted"/>
<evidence type="ECO:0000313" key="8">
    <source>
        <dbReference type="Proteomes" id="UP000251891"/>
    </source>
</evidence>
<dbReference type="PANTHER" id="PTHR30055:SF234">
    <property type="entry name" value="HTH-TYPE TRANSCRIPTIONAL REGULATOR BETI"/>
    <property type="match status" value="1"/>
</dbReference>
<evidence type="ECO:0000256" key="5">
    <source>
        <dbReference type="SAM" id="MobiDB-lite"/>
    </source>
</evidence>
<dbReference type="PRINTS" id="PR00455">
    <property type="entry name" value="HTHTETR"/>
</dbReference>
<keyword evidence="1" id="KW-0805">Transcription regulation</keyword>
<feature type="region of interest" description="Disordered" evidence="5">
    <location>
        <begin position="1"/>
        <end position="36"/>
    </location>
</feature>
<gene>
    <name evidence="7" type="ORF">DPM19_26815</name>
</gene>
<accession>A0A365GYR4</accession>
<dbReference type="SUPFAM" id="SSF48498">
    <property type="entry name" value="Tetracyclin repressor-like, C-terminal domain"/>
    <property type="match status" value="1"/>
</dbReference>
<dbReference type="PANTHER" id="PTHR30055">
    <property type="entry name" value="HTH-TYPE TRANSCRIPTIONAL REGULATOR RUTR"/>
    <property type="match status" value="1"/>
</dbReference>
<keyword evidence="8" id="KW-1185">Reference proteome</keyword>
<dbReference type="Pfam" id="PF00440">
    <property type="entry name" value="TetR_N"/>
    <property type="match status" value="1"/>
</dbReference>
<name>A0A365GYR4_9ACTN</name>
<dbReference type="InterPro" id="IPR036271">
    <property type="entry name" value="Tet_transcr_reg_TetR-rel_C_sf"/>
</dbReference>
<evidence type="ECO:0000313" key="7">
    <source>
        <dbReference type="EMBL" id="RAY11967.1"/>
    </source>
</evidence>
<dbReference type="GO" id="GO:0003700">
    <property type="term" value="F:DNA-binding transcription factor activity"/>
    <property type="evidence" value="ECO:0007669"/>
    <property type="project" value="TreeGrafter"/>
</dbReference>
<dbReference type="GO" id="GO:0000976">
    <property type="term" value="F:transcription cis-regulatory region binding"/>
    <property type="evidence" value="ECO:0007669"/>
    <property type="project" value="TreeGrafter"/>
</dbReference>
<evidence type="ECO:0000256" key="1">
    <source>
        <dbReference type="ARBA" id="ARBA00023015"/>
    </source>
</evidence>
<sequence length="237" mass="25780">MSPRGGSPMGRVVSGPSATQRERRDAGPATTKGRQRRTEILAAARRVFEERGFVETRVADIVAAAQVAQGTFYTYFDSKDAVFAEVAQSVIDDMLAGLHAPRRPGAGPRQRVRDGLQRFIDAFRPNAVIIGLIEQVGTFTPEMRRLRLALRESFVAMSARGIVRMQTEGHADPDVDPLMTAEVLGAMVDQTCYVWFSLGKEFDATEVLDSLSLVWSRAIGLPEDGETPAGEPGDAAT</sequence>
<dbReference type="EMBL" id="QLYX01000015">
    <property type="protein sequence ID" value="RAY11967.1"/>
    <property type="molecule type" value="Genomic_DNA"/>
</dbReference>
<keyword evidence="3" id="KW-0804">Transcription</keyword>
<dbReference type="InterPro" id="IPR009057">
    <property type="entry name" value="Homeodomain-like_sf"/>
</dbReference>
<dbReference type="Gene3D" id="1.10.357.10">
    <property type="entry name" value="Tetracycline Repressor, domain 2"/>
    <property type="match status" value="1"/>
</dbReference>
<evidence type="ECO:0000259" key="6">
    <source>
        <dbReference type="PROSITE" id="PS50977"/>
    </source>
</evidence>
<dbReference type="SUPFAM" id="SSF46689">
    <property type="entry name" value="Homeodomain-like"/>
    <property type="match status" value="1"/>
</dbReference>
<dbReference type="Gene3D" id="1.10.10.60">
    <property type="entry name" value="Homeodomain-like"/>
    <property type="match status" value="1"/>
</dbReference>
<dbReference type="GO" id="GO:0045892">
    <property type="term" value="P:negative regulation of DNA-templated transcription"/>
    <property type="evidence" value="ECO:0007669"/>
    <property type="project" value="UniProtKB-ARBA"/>
</dbReference>
<comment type="caution">
    <text evidence="7">The sequence shown here is derived from an EMBL/GenBank/DDBJ whole genome shotgun (WGS) entry which is preliminary data.</text>
</comment>
<dbReference type="Proteomes" id="UP000251891">
    <property type="component" value="Unassembled WGS sequence"/>
</dbReference>
<dbReference type="AlphaFoldDB" id="A0A365GYR4"/>
<protein>
    <submittedName>
        <fullName evidence="7">TetR/AcrR family transcriptional regulator</fullName>
    </submittedName>
</protein>
<dbReference type="InterPro" id="IPR001647">
    <property type="entry name" value="HTH_TetR"/>
</dbReference>
<dbReference type="FunFam" id="1.10.10.60:FF:000141">
    <property type="entry name" value="TetR family transcriptional regulator"/>
    <property type="match status" value="1"/>
</dbReference>
<dbReference type="PROSITE" id="PS50977">
    <property type="entry name" value="HTH_TETR_2"/>
    <property type="match status" value="1"/>
</dbReference>
<dbReference type="OrthoDB" id="5112469at2"/>
<dbReference type="InterPro" id="IPR050109">
    <property type="entry name" value="HTH-type_TetR-like_transc_reg"/>
</dbReference>
<evidence type="ECO:0000256" key="2">
    <source>
        <dbReference type="ARBA" id="ARBA00023125"/>
    </source>
</evidence>
<keyword evidence="2 4" id="KW-0238">DNA-binding</keyword>
<evidence type="ECO:0000256" key="3">
    <source>
        <dbReference type="ARBA" id="ARBA00023163"/>
    </source>
</evidence>